<keyword evidence="9 11" id="KW-0472">Membrane</keyword>
<evidence type="ECO:0000256" key="11">
    <source>
        <dbReference type="PROSITE-ProRule" id="PRU01360"/>
    </source>
</evidence>
<keyword evidence="17" id="KW-1185">Reference proteome</keyword>
<evidence type="ECO:0000256" key="6">
    <source>
        <dbReference type="ARBA" id="ARBA00023004"/>
    </source>
</evidence>
<evidence type="ECO:0000256" key="1">
    <source>
        <dbReference type="ARBA" id="ARBA00004571"/>
    </source>
</evidence>
<keyword evidence="4" id="KW-0410">Iron transport</keyword>
<organism evidence="16 17">
    <name type="scientific">Methylobacillus methanolivorans</name>
    <dbReference type="NCBI Taxonomy" id="1848927"/>
    <lineage>
        <taxon>Bacteria</taxon>
        <taxon>Pseudomonadati</taxon>
        <taxon>Pseudomonadota</taxon>
        <taxon>Betaproteobacteria</taxon>
        <taxon>Nitrosomonadales</taxon>
        <taxon>Methylophilaceae</taxon>
        <taxon>Methylobacillus</taxon>
    </lineage>
</organism>
<evidence type="ECO:0000256" key="2">
    <source>
        <dbReference type="ARBA" id="ARBA00022448"/>
    </source>
</evidence>
<dbReference type="CDD" id="cd01347">
    <property type="entry name" value="ligand_gated_channel"/>
    <property type="match status" value="1"/>
</dbReference>
<feature type="chain" id="PRO_5045420567" evidence="13">
    <location>
        <begin position="35"/>
        <end position="761"/>
    </location>
</feature>
<reference evidence="16 17" key="1">
    <citation type="submission" date="2024-11" db="EMBL/GenBank/DDBJ databases">
        <authorList>
            <person name="Kaparullina E.N."/>
            <person name="Delegan Y.A."/>
            <person name="Doronina N.V."/>
        </authorList>
    </citation>
    <scope>NUCLEOTIDE SEQUENCE [LARGE SCALE GENOMIC DNA]</scope>
    <source>
        <strain evidence="16 17">7sh_L</strain>
    </source>
</reference>
<keyword evidence="3 11" id="KW-1134">Transmembrane beta strand</keyword>
<evidence type="ECO:0000256" key="3">
    <source>
        <dbReference type="ARBA" id="ARBA00022452"/>
    </source>
</evidence>
<keyword evidence="2 11" id="KW-0813">Transport</keyword>
<evidence type="ECO:0000259" key="15">
    <source>
        <dbReference type="Pfam" id="PF07715"/>
    </source>
</evidence>
<comment type="caution">
    <text evidence="16">The sequence shown here is derived from an EMBL/GenBank/DDBJ whole genome shotgun (WGS) entry which is preliminary data.</text>
</comment>
<dbReference type="PANTHER" id="PTHR32552">
    <property type="entry name" value="FERRICHROME IRON RECEPTOR-RELATED"/>
    <property type="match status" value="1"/>
</dbReference>
<dbReference type="InterPro" id="IPR012910">
    <property type="entry name" value="Plug_dom"/>
</dbReference>
<evidence type="ECO:0000256" key="4">
    <source>
        <dbReference type="ARBA" id="ARBA00022496"/>
    </source>
</evidence>
<evidence type="ECO:0000256" key="7">
    <source>
        <dbReference type="ARBA" id="ARBA00023065"/>
    </source>
</evidence>
<evidence type="ECO:0000313" key="16">
    <source>
        <dbReference type="EMBL" id="MFJ5446963.1"/>
    </source>
</evidence>
<evidence type="ECO:0000256" key="13">
    <source>
        <dbReference type="SAM" id="SignalP"/>
    </source>
</evidence>
<gene>
    <name evidence="16" type="ORF">ACIKP9_12040</name>
</gene>
<sequence>MKPHHTHLQQFRRSGIRLALASALLSGGISAALAAEEPKETESKKTASEQEAQPSLGIVTVTATRREASLQSIPVAVSVLDGKKLEQSNLNSIQTIANEVPSLTFRQQGGNKDSSIFIRGVGTISTSPGIEPTVSTVIDGVVYARPGQATLDLMDVERIEVLRGPQGTLFGKNASAGVINIVSKEPSADTHAYVDTSYYEGGEKRIRFGLSGTLVPDLLYASINGLWADYDGNVKNVLGGRLNGYEREGARAKFLLTPNEDLDITLIADYTHGTNTIASVPYQSRDAAFNQAISPVQASKGNRTVRSDGKNEITDTNQGISAQVDWRINDYTLTSITAFRTWDNTQNTSSSPIGNNYDLSRITTAYPATRDRGTVDSKQFSQEIRLASPKEQFLEYVAGIYYLKSKTDEVYQRNATTLAGANLVGRSDYGVENDSISLFGESTLNFTPELRGILGLRYTHDDLSFDHIRNSNVPSGIQAAVRSSQPLRKGTTSASEYSGRLGAQYDLSKDVMTYATYSRGYKGPAYNVFFNMFDGNNDTNALAPETANSFEIGLKSAWLDNRLIFNAAAFYTKYKNYQANAPENVGNNVFIYRLINAGDVSTRGVELDVNAKATSRLSLSGSLAYVDARIDNLNCPPTDASCQVNGKPLPFAPKFKSVVRANYAIPLNNGYIVDVGTDYTWQSKQQFVLIPQTDATIQEAYGIWNASVALSTQDGWRFAVVGRNLLDRSYATTLSGNATVSHRFVPRDDARYFGVQVRKDF</sequence>
<dbReference type="PROSITE" id="PS52016">
    <property type="entry name" value="TONB_DEPENDENT_REC_3"/>
    <property type="match status" value="1"/>
</dbReference>
<evidence type="ECO:0000256" key="9">
    <source>
        <dbReference type="ARBA" id="ARBA00023136"/>
    </source>
</evidence>
<keyword evidence="7" id="KW-0406">Ion transport</keyword>
<accession>A0ABW8GNF4</accession>
<dbReference type="InterPro" id="IPR036942">
    <property type="entry name" value="Beta-barrel_TonB_sf"/>
</dbReference>
<dbReference type="PANTHER" id="PTHR32552:SF81">
    <property type="entry name" value="TONB-DEPENDENT OUTER MEMBRANE RECEPTOR"/>
    <property type="match status" value="1"/>
</dbReference>
<evidence type="ECO:0000256" key="5">
    <source>
        <dbReference type="ARBA" id="ARBA00022692"/>
    </source>
</evidence>
<dbReference type="SUPFAM" id="SSF56935">
    <property type="entry name" value="Porins"/>
    <property type="match status" value="1"/>
</dbReference>
<dbReference type="Pfam" id="PF07715">
    <property type="entry name" value="Plug"/>
    <property type="match status" value="1"/>
</dbReference>
<name>A0ABW8GNF4_9PROT</name>
<keyword evidence="5 11" id="KW-0812">Transmembrane</keyword>
<dbReference type="Proteomes" id="UP001617669">
    <property type="component" value="Unassembled WGS sequence"/>
</dbReference>
<dbReference type="Pfam" id="PF00593">
    <property type="entry name" value="TonB_dep_Rec_b-barrel"/>
    <property type="match status" value="1"/>
</dbReference>
<keyword evidence="16" id="KW-0675">Receptor</keyword>
<evidence type="ECO:0000256" key="12">
    <source>
        <dbReference type="RuleBase" id="RU003357"/>
    </source>
</evidence>
<protein>
    <submittedName>
        <fullName evidence="16">TonB-dependent receptor</fullName>
    </submittedName>
</protein>
<keyword evidence="8 12" id="KW-0798">TonB box</keyword>
<comment type="subcellular location">
    <subcellularLocation>
        <location evidence="1 11">Cell outer membrane</location>
        <topology evidence="1 11">Multi-pass membrane protein</topology>
    </subcellularLocation>
</comment>
<dbReference type="InterPro" id="IPR000531">
    <property type="entry name" value="Beta-barrel_TonB"/>
</dbReference>
<evidence type="ECO:0000256" key="10">
    <source>
        <dbReference type="ARBA" id="ARBA00023237"/>
    </source>
</evidence>
<comment type="similarity">
    <text evidence="11 12">Belongs to the TonB-dependent receptor family.</text>
</comment>
<keyword evidence="13" id="KW-0732">Signal</keyword>
<proteinExistence type="inferred from homology"/>
<evidence type="ECO:0000259" key="14">
    <source>
        <dbReference type="Pfam" id="PF00593"/>
    </source>
</evidence>
<evidence type="ECO:0000256" key="8">
    <source>
        <dbReference type="ARBA" id="ARBA00023077"/>
    </source>
</evidence>
<evidence type="ECO:0000313" key="17">
    <source>
        <dbReference type="Proteomes" id="UP001617669"/>
    </source>
</evidence>
<feature type="domain" description="TonB-dependent receptor-like beta-barrel" evidence="14">
    <location>
        <begin position="269"/>
        <end position="725"/>
    </location>
</feature>
<dbReference type="EMBL" id="JBIWXY010000002">
    <property type="protein sequence ID" value="MFJ5446963.1"/>
    <property type="molecule type" value="Genomic_DNA"/>
</dbReference>
<keyword evidence="6" id="KW-0408">Iron</keyword>
<dbReference type="InterPro" id="IPR039426">
    <property type="entry name" value="TonB-dep_rcpt-like"/>
</dbReference>
<dbReference type="Gene3D" id="2.40.170.20">
    <property type="entry name" value="TonB-dependent receptor, beta-barrel domain"/>
    <property type="match status" value="1"/>
</dbReference>
<dbReference type="RefSeq" id="WP_400883204.1">
    <property type="nucleotide sequence ID" value="NZ_JBIWXY010000002.1"/>
</dbReference>
<keyword evidence="10 11" id="KW-0998">Cell outer membrane</keyword>
<feature type="signal peptide" evidence="13">
    <location>
        <begin position="1"/>
        <end position="34"/>
    </location>
</feature>
<feature type="domain" description="TonB-dependent receptor plug" evidence="15">
    <location>
        <begin position="70"/>
        <end position="178"/>
    </location>
</feature>